<sequence length="109" mass="12585">MALSLSSAISPLSSSLLILMIEKARGKLWHTHTSSSQSYAESEHDREPGPIEWPKRIHDSIRKLSPRAASDNLEHKVQVLEVFTWNIEFYTIPFVFFSFNLIYVYCKQS</sequence>
<evidence type="ECO:0000256" key="1">
    <source>
        <dbReference type="SAM" id="MobiDB-lite"/>
    </source>
</evidence>
<reference evidence="3" key="1">
    <citation type="journal article" date="2013" name="J. Plant Res.">
        <title>Effect of fungi and light on seed germination of three Opuntia species from semiarid lands of central Mexico.</title>
        <authorList>
            <person name="Delgado-Sanchez P."/>
            <person name="Jimenez-Bremont J.F."/>
            <person name="Guerrero-Gonzalez Mde L."/>
            <person name="Flores J."/>
        </authorList>
    </citation>
    <scope>NUCLEOTIDE SEQUENCE</scope>
    <source>
        <tissue evidence="3">Cladode</tissue>
    </source>
</reference>
<keyword evidence="2" id="KW-1133">Transmembrane helix</keyword>
<keyword evidence="2" id="KW-0472">Membrane</keyword>
<dbReference type="EMBL" id="GISG01234392">
    <property type="protein sequence ID" value="MBA4667123.1"/>
    <property type="molecule type" value="Transcribed_RNA"/>
</dbReference>
<reference evidence="3" key="2">
    <citation type="submission" date="2020-07" db="EMBL/GenBank/DDBJ databases">
        <authorList>
            <person name="Vera ALvarez R."/>
            <person name="Arias-Moreno D.M."/>
            <person name="Jimenez-Jacinto V."/>
            <person name="Jimenez-Bremont J.F."/>
            <person name="Swaminathan K."/>
            <person name="Moose S.P."/>
            <person name="Guerrero-Gonzalez M.L."/>
            <person name="Marino-Ramirez L."/>
            <person name="Landsman D."/>
            <person name="Rodriguez-Kessler M."/>
            <person name="Delgado-Sanchez P."/>
        </authorList>
    </citation>
    <scope>NUCLEOTIDE SEQUENCE</scope>
    <source>
        <tissue evidence="3">Cladode</tissue>
    </source>
</reference>
<dbReference type="AlphaFoldDB" id="A0A7C9EJ59"/>
<evidence type="ECO:0000256" key="2">
    <source>
        <dbReference type="SAM" id="Phobius"/>
    </source>
</evidence>
<feature type="region of interest" description="Disordered" evidence="1">
    <location>
        <begin position="32"/>
        <end position="53"/>
    </location>
</feature>
<protein>
    <submittedName>
        <fullName evidence="3">Uncharacterized protein</fullName>
    </submittedName>
</protein>
<feature type="transmembrane region" description="Helical" evidence="2">
    <location>
        <begin position="89"/>
        <end position="106"/>
    </location>
</feature>
<evidence type="ECO:0000313" key="3">
    <source>
        <dbReference type="EMBL" id="MBA4667123.1"/>
    </source>
</evidence>
<organism evidence="3">
    <name type="scientific">Opuntia streptacantha</name>
    <name type="common">Prickly pear cactus</name>
    <name type="synonym">Opuntia cardona</name>
    <dbReference type="NCBI Taxonomy" id="393608"/>
    <lineage>
        <taxon>Eukaryota</taxon>
        <taxon>Viridiplantae</taxon>
        <taxon>Streptophyta</taxon>
        <taxon>Embryophyta</taxon>
        <taxon>Tracheophyta</taxon>
        <taxon>Spermatophyta</taxon>
        <taxon>Magnoliopsida</taxon>
        <taxon>eudicotyledons</taxon>
        <taxon>Gunneridae</taxon>
        <taxon>Pentapetalae</taxon>
        <taxon>Caryophyllales</taxon>
        <taxon>Cactineae</taxon>
        <taxon>Cactaceae</taxon>
        <taxon>Opuntioideae</taxon>
        <taxon>Opuntia</taxon>
    </lineage>
</organism>
<keyword evidence="2" id="KW-0812">Transmembrane</keyword>
<feature type="compositionally biased region" description="Basic and acidic residues" evidence="1">
    <location>
        <begin position="41"/>
        <end position="53"/>
    </location>
</feature>
<name>A0A7C9EJ59_OPUST</name>
<proteinExistence type="predicted"/>
<accession>A0A7C9EJ59</accession>